<dbReference type="Pfam" id="PF04914">
    <property type="entry name" value="DltD"/>
    <property type="match status" value="1"/>
</dbReference>
<dbReference type="NCBIfam" id="TIGR04092">
    <property type="entry name" value="LTA_DltD"/>
    <property type="match status" value="1"/>
</dbReference>
<name>A0A1V4J0T4_9CLOT</name>
<dbReference type="RefSeq" id="WP_169911489.1">
    <property type="nucleotide sequence ID" value="NZ_MZGV01000001.1"/>
</dbReference>
<dbReference type="STRING" id="1450648.CLORY_02570"/>
<evidence type="ECO:0008006" key="3">
    <source>
        <dbReference type="Google" id="ProtNLM"/>
    </source>
</evidence>
<keyword evidence="2" id="KW-1185">Reference proteome</keyword>
<dbReference type="AlphaFoldDB" id="A0A1V4J0T4"/>
<dbReference type="InterPro" id="IPR036514">
    <property type="entry name" value="SGNH_hydro_sf"/>
</dbReference>
<dbReference type="InterPro" id="IPR023896">
    <property type="entry name" value="LTA_DltD"/>
</dbReference>
<dbReference type="SUPFAM" id="SSF52266">
    <property type="entry name" value="SGNH hydrolase"/>
    <property type="match status" value="1"/>
</dbReference>
<proteinExistence type="predicted"/>
<dbReference type="InterPro" id="IPR006998">
    <property type="entry name" value="DltD"/>
</dbReference>
<accession>A0A1V4J0T4</accession>
<dbReference type="EMBL" id="MZGV01000001">
    <property type="protein sequence ID" value="OPJ65257.1"/>
    <property type="molecule type" value="Genomic_DNA"/>
</dbReference>
<dbReference type="Gene3D" id="3.40.50.1110">
    <property type="entry name" value="SGNH hydrolase"/>
    <property type="match status" value="1"/>
</dbReference>
<evidence type="ECO:0000313" key="2">
    <source>
        <dbReference type="Proteomes" id="UP000190080"/>
    </source>
</evidence>
<reference evidence="1 2" key="1">
    <citation type="submission" date="2017-03" db="EMBL/GenBank/DDBJ databases">
        <title>Genome sequence of Clostridium oryzae DSM 28571.</title>
        <authorList>
            <person name="Poehlein A."/>
            <person name="Daniel R."/>
        </authorList>
    </citation>
    <scope>NUCLEOTIDE SEQUENCE [LARGE SCALE GENOMIC DNA]</scope>
    <source>
        <strain evidence="1 2">DSM 28571</strain>
    </source>
</reference>
<protein>
    <recommendedName>
        <fullName evidence="3">D-alanyl-lipoteichoic acid biosynthesis protein DltD</fullName>
    </recommendedName>
</protein>
<dbReference type="PANTHER" id="PTHR40039:SF1">
    <property type="entry name" value="PROTEIN DLTD"/>
    <property type="match status" value="1"/>
</dbReference>
<evidence type="ECO:0000313" key="1">
    <source>
        <dbReference type="EMBL" id="OPJ65257.1"/>
    </source>
</evidence>
<sequence>MRKVTALIIALVLFLGTAFGLHVYDKKALAFNNNAFSTWSSQTKFASPDGISENINPGTLVVFGSSEFQHGIKTIYHPRSMFKGFYFNPMLIGAAHYQSLSHAITLAAISNSIKNKKVVLFVSPTWFRKHGVKNKAFALRFSDSSYIQMLKNRNISKKTKEYIRNRVDTLLKVDKSTLNRVKVYNRVLLDGTGSTLDDIKYELYKKYLAERTHQRVVLRAAVAELKHNQNKNLKDRKINWRKYIKRVNVSSKKYSKTPFYMTPKGYAKLQAKLKRIKRPLPKAGFGNRKSLEYKDLRCFLNMCHQLKLKVMIVSLPVNGYWYDYRGFPAYKRGKYYRRLRAVASQYGAEMTDFSSKEYNKYFFEDALHLSGKGWVMADEALYKFYKES</sequence>
<organism evidence="1 2">
    <name type="scientific">Clostridium oryzae</name>
    <dbReference type="NCBI Taxonomy" id="1450648"/>
    <lineage>
        <taxon>Bacteria</taxon>
        <taxon>Bacillati</taxon>
        <taxon>Bacillota</taxon>
        <taxon>Clostridia</taxon>
        <taxon>Eubacteriales</taxon>
        <taxon>Clostridiaceae</taxon>
        <taxon>Clostridium</taxon>
    </lineage>
</organism>
<dbReference type="PANTHER" id="PTHR40039">
    <property type="entry name" value="PROTEIN DLTD"/>
    <property type="match status" value="1"/>
</dbReference>
<comment type="caution">
    <text evidence="1">The sequence shown here is derived from an EMBL/GenBank/DDBJ whole genome shotgun (WGS) entry which is preliminary data.</text>
</comment>
<gene>
    <name evidence="1" type="ORF">CLORY_02570</name>
</gene>
<dbReference type="Proteomes" id="UP000190080">
    <property type="component" value="Unassembled WGS sequence"/>
</dbReference>